<dbReference type="Gene3D" id="1.20.1260.10">
    <property type="match status" value="1"/>
</dbReference>
<dbReference type="RefSeq" id="WP_211423391.1">
    <property type="nucleotide sequence ID" value="NZ_CP072643.1"/>
</dbReference>
<dbReference type="EMBL" id="CP072643">
    <property type="protein sequence ID" value="QUV95154.1"/>
    <property type="molecule type" value="Genomic_DNA"/>
</dbReference>
<dbReference type="SUPFAM" id="SSF47240">
    <property type="entry name" value="Ferritin-like"/>
    <property type="match status" value="1"/>
</dbReference>
<accession>A0ABX8B2C2</accession>
<dbReference type="InterPro" id="IPR009078">
    <property type="entry name" value="Ferritin-like_SF"/>
</dbReference>
<reference evidence="1 2" key="1">
    <citation type="submission" date="2021-03" db="EMBL/GenBank/DDBJ databases">
        <title>Genomic and phenotypic characterization of Chloracidobacterium isolates provides evidence for multiple species.</title>
        <authorList>
            <person name="Saini M.K."/>
            <person name="Costas A.M.G."/>
            <person name="Tank M."/>
            <person name="Bryant D.A."/>
        </authorList>
    </citation>
    <scope>NUCLEOTIDE SEQUENCE [LARGE SCALE GENOMIC DNA]</scope>
    <source>
        <strain evidence="1 2">N</strain>
    </source>
</reference>
<evidence type="ECO:0000313" key="2">
    <source>
        <dbReference type="Proteomes" id="UP000677668"/>
    </source>
</evidence>
<organism evidence="1 2">
    <name type="scientific">Chloracidobacterium sp. N</name>
    <dbReference type="NCBI Taxonomy" id="2821540"/>
    <lineage>
        <taxon>Bacteria</taxon>
        <taxon>Pseudomonadati</taxon>
        <taxon>Acidobacteriota</taxon>
        <taxon>Terriglobia</taxon>
        <taxon>Terriglobales</taxon>
        <taxon>Acidobacteriaceae</taxon>
        <taxon>Chloracidobacterium</taxon>
        <taxon>Chloracidobacterium aggregatum</taxon>
    </lineage>
</organism>
<proteinExistence type="predicted"/>
<sequence>MSSNDAEIHGSLRALALPRRAVLHMGFVAGISAGLGHLAEAAQRSPRNADVALLNAALALEHQAIAAYDAGVGTGLLKGETLELARHFQSQHRAHRDLLVGEIRKLGGTPAVALASYTFKGKDDAPIEFRTAEDVLVFALGLEGGAASAYLGLLPQLTSRAMLSTIAGIACDESQHAAAIRLLLRQQPAPDAVVR</sequence>
<keyword evidence="2" id="KW-1185">Reference proteome</keyword>
<name>A0ABX8B2C2_9BACT</name>
<protein>
    <submittedName>
        <fullName evidence="1">Ferritin-like domain-containing protein</fullName>
    </submittedName>
</protein>
<gene>
    <name evidence="1" type="ORF">J8C05_14110</name>
</gene>
<evidence type="ECO:0000313" key="1">
    <source>
        <dbReference type="EMBL" id="QUV95154.1"/>
    </source>
</evidence>
<dbReference type="Proteomes" id="UP000677668">
    <property type="component" value="Chromosome 2"/>
</dbReference>
<dbReference type="InterPro" id="IPR012347">
    <property type="entry name" value="Ferritin-like"/>
</dbReference>
<dbReference type="Pfam" id="PF13668">
    <property type="entry name" value="Ferritin_2"/>
    <property type="match status" value="1"/>
</dbReference>
<dbReference type="CDD" id="cd00657">
    <property type="entry name" value="Ferritin_like"/>
    <property type="match status" value="1"/>
</dbReference>